<dbReference type="InterPro" id="IPR005471">
    <property type="entry name" value="Tscrpt_reg_IclR_N"/>
</dbReference>
<proteinExistence type="predicted"/>
<dbReference type="InterPro" id="IPR050707">
    <property type="entry name" value="HTH_MetabolicPath_Reg"/>
</dbReference>
<gene>
    <name evidence="6" type="ORF">ABVN21_12265</name>
</gene>
<sequence>MGVFRGSHVSYTPSITLQRRLSKVADGVSGVDDPHENEKVKTVCILKTVFTIVSHLPISALKPLGLRQSMSAVAERILRVLEELANSPEGMTLSELTAVLDLPITAIHRLLADLIEQDYVRKDERRGEFTLTMKLPSLGLRFLSAGGVVDIAQPILERLAVISGELVRLAVVDGEQLVYVAKAQGAREGLRYDPEMGRPVTLSCSAAGISWLAGKSDEEVMRLVAAQGFGLPANFGPSAPTTFKTLLPLIETARKNGYATTQDMFLPAMSSLATTVTTGNGDVGALLIIAGPMSRLTHERMKELLPALMSTAAELSEASSVSPVMRRASI</sequence>
<dbReference type="PANTHER" id="PTHR30136">
    <property type="entry name" value="HELIX-TURN-HELIX TRANSCRIPTIONAL REGULATOR, ICLR FAMILY"/>
    <property type="match status" value="1"/>
</dbReference>
<dbReference type="InterPro" id="IPR036388">
    <property type="entry name" value="WH-like_DNA-bd_sf"/>
</dbReference>
<dbReference type="Gene3D" id="1.10.10.10">
    <property type="entry name" value="Winged helix-like DNA-binding domain superfamily/Winged helix DNA-binding domain"/>
    <property type="match status" value="1"/>
</dbReference>
<dbReference type="InterPro" id="IPR014757">
    <property type="entry name" value="Tscrpt_reg_IclR_C"/>
</dbReference>
<dbReference type="InterPro" id="IPR029016">
    <property type="entry name" value="GAF-like_dom_sf"/>
</dbReference>
<evidence type="ECO:0000256" key="1">
    <source>
        <dbReference type="ARBA" id="ARBA00023015"/>
    </source>
</evidence>
<evidence type="ECO:0000259" key="4">
    <source>
        <dbReference type="PROSITE" id="PS51077"/>
    </source>
</evidence>
<dbReference type="SMART" id="SM00346">
    <property type="entry name" value="HTH_ICLR"/>
    <property type="match status" value="1"/>
</dbReference>
<keyword evidence="2" id="KW-0238">DNA-binding</keyword>
<dbReference type="PANTHER" id="PTHR30136:SF35">
    <property type="entry name" value="HTH-TYPE TRANSCRIPTIONAL REGULATOR RV1719"/>
    <property type="match status" value="1"/>
</dbReference>
<dbReference type="GO" id="GO:0003700">
    <property type="term" value="F:DNA-binding transcription factor activity"/>
    <property type="evidence" value="ECO:0007669"/>
    <property type="project" value="TreeGrafter"/>
</dbReference>
<keyword evidence="3" id="KW-0804">Transcription</keyword>
<dbReference type="SUPFAM" id="SSF55781">
    <property type="entry name" value="GAF domain-like"/>
    <property type="match status" value="1"/>
</dbReference>
<dbReference type="Pfam" id="PF09339">
    <property type="entry name" value="HTH_IclR"/>
    <property type="match status" value="1"/>
</dbReference>
<dbReference type="PROSITE" id="PS51077">
    <property type="entry name" value="HTH_ICLR"/>
    <property type="match status" value="1"/>
</dbReference>
<dbReference type="AlphaFoldDB" id="A0AAU8E9K0"/>
<dbReference type="InterPro" id="IPR036390">
    <property type="entry name" value="WH_DNA-bd_sf"/>
</dbReference>
<dbReference type="Pfam" id="PF01614">
    <property type="entry name" value="IclR_C"/>
    <property type="match status" value="1"/>
</dbReference>
<protein>
    <submittedName>
        <fullName evidence="6">IclR family transcriptional regulator</fullName>
    </submittedName>
</protein>
<organism evidence="6">
    <name type="scientific">Pseudomonas sp. MYb327</name>
    <dbReference type="NCBI Taxonomy" id="2745230"/>
    <lineage>
        <taxon>Bacteria</taxon>
        <taxon>Pseudomonadati</taxon>
        <taxon>Pseudomonadota</taxon>
        <taxon>Gammaproteobacteria</taxon>
        <taxon>Pseudomonadales</taxon>
        <taxon>Pseudomonadaceae</taxon>
        <taxon>Pseudomonas</taxon>
    </lineage>
</organism>
<dbReference type="Gene3D" id="3.30.450.40">
    <property type="match status" value="1"/>
</dbReference>
<evidence type="ECO:0000259" key="5">
    <source>
        <dbReference type="PROSITE" id="PS51078"/>
    </source>
</evidence>
<dbReference type="PROSITE" id="PS51078">
    <property type="entry name" value="ICLR_ED"/>
    <property type="match status" value="1"/>
</dbReference>
<accession>A0AAU8E9K0</accession>
<keyword evidence="1" id="KW-0805">Transcription regulation</keyword>
<dbReference type="SUPFAM" id="SSF46785">
    <property type="entry name" value="Winged helix' DNA-binding domain"/>
    <property type="match status" value="1"/>
</dbReference>
<dbReference type="EMBL" id="CP159258">
    <property type="protein sequence ID" value="XCG76800.1"/>
    <property type="molecule type" value="Genomic_DNA"/>
</dbReference>
<feature type="domain" description="HTH iclR-type" evidence="4">
    <location>
        <begin position="71"/>
        <end position="133"/>
    </location>
</feature>
<feature type="domain" description="IclR-ED" evidence="5">
    <location>
        <begin position="134"/>
        <end position="321"/>
    </location>
</feature>
<evidence type="ECO:0000256" key="3">
    <source>
        <dbReference type="ARBA" id="ARBA00023163"/>
    </source>
</evidence>
<dbReference type="GO" id="GO:0045892">
    <property type="term" value="P:negative regulation of DNA-templated transcription"/>
    <property type="evidence" value="ECO:0007669"/>
    <property type="project" value="TreeGrafter"/>
</dbReference>
<name>A0AAU8E9K0_9PSED</name>
<dbReference type="RefSeq" id="WP_339552332.1">
    <property type="nucleotide sequence ID" value="NZ_CP159258.1"/>
</dbReference>
<reference evidence="6" key="1">
    <citation type="submission" date="2024-06" db="EMBL/GenBank/DDBJ databases">
        <title>The Caenorhabditis elegans bacterial microbiome influences microsporidia infection through nutrient limitation and inhibiting parasite invasion.</title>
        <authorList>
            <person name="Tamim El Jarkass H."/>
            <person name="Castelblanco S."/>
            <person name="Kaur M."/>
            <person name="Wan Y.C."/>
            <person name="Ellis A.E."/>
            <person name="Sheldon R.D."/>
            <person name="Lien E.C."/>
            <person name="Burton N.O."/>
            <person name="Wright G.D."/>
            <person name="Reinke A.W."/>
        </authorList>
    </citation>
    <scope>NUCLEOTIDE SEQUENCE</scope>
    <source>
        <strain evidence="6">MYb327</strain>
    </source>
</reference>
<evidence type="ECO:0000313" key="6">
    <source>
        <dbReference type="EMBL" id="XCG76800.1"/>
    </source>
</evidence>
<dbReference type="GO" id="GO:0003677">
    <property type="term" value="F:DNA binding"/>
    <property type="evidence" value="ECO:0007669"/>
    <property type="project" value="UniProtKB-KW"/>
</dbReference>
<evidence type="ECO:0000256" key="2">
    <source>
        <dbReference type="ARBA" id="ARBA00023125"/>
    </source>
</evidence>